<dbReference type="Proteomes" id="UP000528595">
    <property type="component" value="Unassembled WGS sequence"/>
</dbReference>
<proteinExistence type="predicted"/>
<evidence type="ECO:0000313" key="1">
    <source>
        <dbReference type="EMBL" id="MBB5668528.1"/>
    </source>
</evidence>
<comment type="caution">
    <text evidence="1">The sequence shown here is derived from an EMBL/GenBank/DDBJ whole genome shotgun (WGS) entry which is preliminary data.</text>
</comment>
<gene>
    <name evidence="1" type="ORF">FHR65_000037</name>
</gene>
<name>A0AB73GR69_9XANT</name>
<dbReference type="RefSeq" id="WP_155758302.1">
    <property type="nucleotide sequence ID" value="NZ_JACIIQ010000001.1"/>
</dbReference>
<organism evidence="1">
    <name type="scientific">Xanthomonas arboricola</name>
    <dbReference type="NCBI Taxonomy" id="56448"/>
    <lineage>
        <taxon>Bacteria</taxon>
        <taxon>Pseudomonadati</taxon>
        <taxon>Pseudomonadota</taxon>
        <taxon>Gammaproteobacteria</taxon>
        <taxon>Lysobacterales</taxon>
        <taxon>Lysobacteraceae</taxon>
        <taxon>Xanthomonas</taxon>
    </lineage>
</organism>
<reference evidence="1" key="1">
    <citation type="submission" date="2020-08" db="EMBL/GenBank/DDBJ databases">
        <title>Studying the diversity of plant-associated saprophytic bacteria and their role in host health and plant-pathogen interactions.</title>
        <authorList>
            <person name="Potnis N."/>
        </authorList>
    </citation>
    <scope>NUCLEOTIDE SEQUENCE</scope>
    <source>
        <strain evidence="1">F21</strain>
    </source>
</reference>
<dbReference type="EMBL" id="JACIIQ010000001">
    <property type="protein sequence ID" value="MBB5668528.1"/>
    <property type="molecule type" value="Genomic_DNA"/>
</dbReference>
<sequence length="88" mass="9137">MGAVVHPDIVRRAGSPVSGRIAQPAGDVATEQVECAASAPRQNVGLPLLGSPLRSLREADEKLAGGVLNAFQLPGLQWQGKEKLADAQ</sequence>
<accession>A0AB73GR69</accession>
<dbReference type="AlphaFoldDB" id="A0AB73GR69"/>
<protein>
    <submittedName>
        <fullName evidence="1">Uncharacterized protein</fullName>
    </submittedName>
</protein>